<comment type="caution">
    <text evidence="1">The sequence shown here is derived from an EMBL/GenBank/DDBJ whole genome shotgun (WGS) entry which is preliminary data.</text>
</comment>
<organism evidence="1 2">
    <name type="scientific">Pocillopora damicornis</name>
    <name type="common">Cauliflower coral</name>
    <name type="synonym">Millepora damicornis</name>
    <dbReference type="NCBI Taxonomy" id="46731"/>
    <lineage>
        <taxon>Eukaryota</taxon>
        <taxon>Metazoa</taxon>
        <taxon>Cnidaria</taxon>
        <taxon>Anthozoa</taxon>
        <taxon>Hexacorallia</taxon>
        <taxon>Scleractinia</taxon>
        <taxon>Astrocoeniina</taxon>
        <taxon>Pocilloporidae</taxon>
        <taxon>Pocillopora</taxon>
    </lineage>
</organism>
<protein>
    <submittedName>
        <fullName evidence="1">Uncharacterized protein</fullName>
    </submittedName>
</protein>
<keyword evidence="2" id="KW-1185">Reference proteome</keyword>
<reference evidence="1 2" key="1">
    <citation type="journal article" date="2018" name="Sci. Rep.">
        <title>Comparative analysis of the Pocillopora damicornis genome highlights role of immune system in coral evolution.</title>
        <authorList>
            <person name="Cunning R."/>
            <person name="Bay R.A."/>
            <person name="Gillette P."/>
            <person name="Baker A.C."/>
            <person name="Traylor-Knowles N."/>
        </authorList>
    </citation>
    <scope>NUCLEOTIDE SEQUENCE [LARGE SCALE GENOMIC DNA]</scope>
    <source>
        <strain evidence="1">RSMAS</strain>
        <tissue evidence="1">Whole animal</tissue>
    </source>
</reference>
<accession>A0A3M6UFT9</accession>
<dbReference type="Proteomes" id="UP000275408">
    <property type="component" value="Unassembled WGS sequence"/>
</dbReference>
<dbReference type="Gene3D" id="3.90.70.120">
    <property type="match status" value="2"/>
</dbReference>
<sequence>MMNTLDDCDLLQKVVNMTNRKPCSLYAPYSQGDVVVFAQTAGQQCVAMILCGLIYHNMKGIGNPNDLKQIMHIGSQLYSSLSQLSRQSFLLLTDFPSMLTVLEEDYQLEYSESYTGNVHAGCIAVGISYCADDGHFKCLTHMLQMFMFFILHYSIISPGSYWNSNTLDAIVENGSQLNNTMQSKYCLTSVTLPDSVTIFGSNINVHVNEEPHWENRIFNVDFKSLYSLYLSIKYKTPYSQGDVVVFGQNAGQQCVEMNLCASIYHNMKRKGNPDELKQIMHIGSKLHSSLSQLSRQSFLLLADLPSMLTVQENDYQLEYSESYLGNVHVELTIEGLSILYGPEKSFSTRARDVYGKSHTRGTCVLLDISSTDNLVYHFQSLYEATDLYWNSNTLDAIIENGSQLNNTMQSKHCLTSVTLPDSFTIFGTNIKLQRIKYFN</sequence>
<name>A0A3M6UFT9_POCDA</name>
<dbReference type="AlphaFoldDB" id="A0A3M6UFT9"/>
<gene>
    <name evidence="1" type="ORF">pdam_00014394</name>
</gene>
<dbReference type="EMBL" id="RCHS01001653">
    <property type="protein sequence ID" value="RMX52364.1"/>
    <property type="molecule type" value="Genomic_DNA"/>
</dbReference>
<evidence type="ECO:0000313" key="1">
    <source>
        <dbReference type="EMBL" id="RMX52364.1"/>
    </source>
</evidence>
<proteinExistence type="predicted"/>
<evidence type="ECO:0000313" key="2">
    <source>
        <dbReference type="Proteomes" id="UP000275408"/>
    </source>
</evidence>